<dbReference type="InterPro" id="IPR001333">
    <property type="entry name" value="Peptidase_M32_Taq"/>
</dbReference>
<dbReference type="EMBL" id="JAGQKX010000027">
    <property type="protein sequence ID" value="MCA9390066.1"/>
    <property type="molecule type" value="Genomic_DNA"/>
</dbReference>
<organism evidence="1 2">
    <name type="scientific">candidate division WWE3 bacterium</name>
    <dbReference type="NCBI Taxonomy" id="2053526"/>
    <lineage>
        <taxon>Bacteria</taxon>
        <taxon>Katanobacteria</taxon>
    </lineage>
</organism>
<dbReference type="Pfam" id="PF02074">
    <property type="entry name" value="Peptidase_M32"/>
    <property type="match status" value="1"/>
</dbReference>
<proteinExistence type="predicted"/>
<dbReference type="Proteomes" id="UP000701698">
    <property type="component" value="Unassembled WGS sequence"/>
</dbReference>
<name>A0A955LHW9_UNCKA</name>
<reference evidence="1" key="2">
    <citation type="journal article" date="2021" name="Microbiome">
        <title>Successional dynamics and alternative stable states in a saline activated sludge microbial community over 9 years.</title>
        <authorList>
            <person name="Wang Y."/>
            <person name="Ye J."/>
            <person name="Ju F."/>
            <person name="Liu L."/>
            <person name="Boyd J.A."/>
            <person name="Deng Y."/>
            <person name="Parks D.H."/>
            <person name="Jiang X."/>
            <person name="Yin X."/>
            <person name="Woodcroft B.J."/>
            <person name="Tyson G.W."/>
            <person name="Hugenholtz P."/>
            <person name="Polz M.F."/>
            <person name="Zhang T."/>
        </authorList>
    </citation>
    <scope>NUCLEOTIDE SEQUENCE</scope>
    <source>
        <strain evidence="1">HKST-UBA01</strain>
    </source>
</reference>
<evidence type="ECO:0000313" key="1">
    <source>
        <dbReference type="EMBL" id="MCA9390066.1"/>
    </source>
</evidence>
<dbReference type="GO" id="GO:0004181">
    <property type="term" value="F:metallocarboxypeptidase activity"/>
    <property type="evidence" value="ECO:0007669"/>
    <property type="project" value="InterPro"/>
</dbReference>
<comment type="caution">
    <text evidence="1">The sequence shown here is derived from an EMBL/GenBank/DDBJ whole genome shotgun (WGS) entry which is preliminary data.</text>
</comment>
<sequence>MSRTDAFQLLEEYIAVAEPIDLAAGQALVAYVLNPDEETEAAYQTTMLAWQQLHADPDRFSRLQALVCQGTITDERLAWRLQRLYRQHATRQIPKSLMEAIINAQTELEGIFYGFEPNLGGKPITPNEVDQILATSAFPAECKAAWMAYRELGSLIGPKLLALVSLRNQAAHAAGFESFWHMRLWEQFIDPNEMLKLFEQIRQTTDKRGSFSRVRQFIDQRTAQQFLLDNGPQLPWFQGHYFGHQDPFGSTAMDKKLKIGDPVAIIERFYQSLGLNLKPILAVSDLDDRPGKNPHPECFIVGRSGDVRVICRMGKTWDWVAKGLHEFAHGLHFSHFDPLLPWDLRTANSNLAEAVALMMEGQTMHPQTLHYLCGHDHEIFQESWAAQVRQQHLLMRWCMVFSEFEKILYTHDIDDPDKLNAMWWELVWEYQGIIPPEDINGHYDWAMKPHHLDWDGAVTYQNYVVGFLAAAQIQSAIQRQLRLPGVSLVNDTRIGKWMVENLFIMGADKPWMQIVEDATGEPLNAQYWSDRWILV</sequence>
<dbReference type="SUPFAM" id="SSF55486">
    <property type="entry name" value="Metalloproteases ('zincins'), catalytic domain"/>
    <property type="match status" value="1"/>
</dbReference>
<evidence type="ECO:0000313" key="2">
    <source>
        <dbReference type="Proteomes" id="UP000701698"/>
    </source>
</evidence>
<dbReference type="GO" id="GO:0006508">
    <property type="term" value="P:proteolysis"/>
    <property type="evidence" value="ECO:0007669"/>
    <property type="project" value="InterPro"/>
</dbReference>
<evidence type="ECO:0008006" key="3">
    <source>
        <dbReference type="Google" id="ProtNLM"/>
    </source>
</evidence>
<gene>
    <name evidence="1" type="ORF">KC571_01570</name>
</gene>
<dbReference type="AlphaFoldDB" id="A0A955LHW9"/>
<protein>
    <recommendedName>
        <fullName evidence="3">Peptidase M3A/M3B catalytic domain-containing protein</fullName>
    </recommendedName>
</protein>
<reference evidence="1" key="1">
    <citation type="submission" date="2020-04" db="EMBL/GenBank/DDBJ databases">
        <authorList>
            <person name="Zhang T."/>
        </authorList>
    </citation>
    <scope>NUCLEOTIDE SEQUENCE</scope>
    <source>
        <strain evidence="1">HKST-UBA01</strain>
    </source>
</reference>
<dbReference type="Gene3D" id="1.10.1370.30">
    <property type="match status" value="1"/>
</dbReference>
<accession>A0A955LHW9</accession>